<proteinExistence type="predicted"/>
<evidence type="ECO:0000313" key="2">
    <source>
        <dbReference type="EMBL" id="ADJ23264.1"/>
    </source>
</evidence>
<accession>D8JXQ5</accession>
<dbReference type="EMBL" id="CP002083">
    <property type="protein sequence ID" value="ADJ23264.1"/>
    <property type="molecule type" value="Genomic_DNA"/>
</dbReference>
<dbReference type="RefSeq" id="WP_013215479.1">
    <property type="nucleotide sequence ID" value="NC_014313.1"/>
</dbReference>
<dbReference type="STRING" id="582899.Hden_1452"/>
<gene>
    <name evidence="2" type="ordered locus">Hden_1452</name>
</gene>
<keyword evidence="3" id="KW-1185">Reference proteome</keyword>
<dbReference type="HOGENOM" id="CLU_1419761_0_0_5"/>
<evidence type="ECO:0000256" key="1">
    <source>
        <dbReference type="SAM" id="MobiDB-lite"/>
    </source>
</evidence>
<organism evidence="2 3">
    <name type="scientific">Hyphomicrobium denitrificans (strain ATCC 51888 / DSM 1869 / NCIMB 11706 / TK 0415)</name>
    <dbReference type="NCBI Taxonomy" id="582899"/>
    <lineage>
        <taxon>Bacteria</taxon>
        <taxon>Pseudomonadati</taxon>
        <taxon>Pseudomonadota</taxon>
        <taxon>Alphaproteobacteria</taxon>
        <taxon>Hyphomicrobiales</taxon>
        <taxon>Hyphomicrobiaceae</taxon>
        <taxon>Hyphomicrobium</taxon>
    </lineage>
</organism>
<dbReference type="KEGG" id="hdn:Hden_1452"/>
<feature type="region of interest" description="Disordered" evidence="1">
    <location>
        <begin position="154"/>
        <end position="196"/>
    </location>
</feature>
<dbReference type="Proteomes" id="UP000002033">
    <property type="component" value="Chromosome"/>
</dbReference>
<dbReference type="AlphaFoldDB" id="D8JXQ5"/>
<reference evidence="3" key="1">
    <citation type="journal article" date="2011" name="J. Bacteriol.">
        <title>Genome sequences of eight morphologically diverse alphaproteobacteria.</title>
        <authorList>
            <consortium name="US DOE Joint Genome Institute"/>
            <person name="Brown P.J."/>
            <person name="Kysela D.T."/>
            <person name="Buechlein A."/>
            <person name="Hemmerich C."/>
            <person name="Brun Y.V."/>
        </authorList>
    </citation>
    <scope>NUCLEOTIDE SEQUENCE [LARGE SCALE GENOMIC DNA]</scope>
    <source>
        <strain evidence="3">ATCC 51888 / DSM 1869 / NCIB 11706 / TK 0415</strain>
    </source>
</reference>
<feature type="compositionally biased region" description="Low complexity" evidence="1">
    <location>
        <begin position="178"/>
        <end position="196"/>
    </location>
</feature>
<protein>
    <submittedName>
        <fullName evidence="2">Uncharacterized protein</fullName>
    </submittedName>
</protein>
<evidence type="ECO:0000313" key="3">
    <source>
        <dbReference type="Proteomes" id="UP000002033"/>
    </source>
</evidence>
<sequence length="196" mass="19914">MATRGWSVLQAGGGYSAISRGKRAVAILAAAIAVAAIGGCSANLADGSTASIATYQPASLFSPNGYSVSANADGSLHVTAAGSPGTPAARLEKIALARAAEYGDEQRAKTFKASAPQTGITCGKTKIATKEGQLNVRPLDYRAVAVDVTYDPKEQGADVRPTRQTASALKAELQSDSVPPEAQAAAAQEVAQHCGR</sequence>
<name>D8JXQ5_HYPDA</name>